<dbReference type="RefSeq" id="WP_187995790.1">
    <property type="nucleotide sequence ID" value="NZ_JACEXG010000001.1"/>
</dbReference>
<dbReference type="InterPro" id="IPR001917">
    <property type="entry name" value="Aminotrans_II_pyridoxalP_BS"/>
</dbReference>
<comment type="subunit">
    <text evidence="2 6">Homodimer.</text>
</comment>
<comment type="pathway">
    <text evidence="6">Amino-acid biosynthesis; L-histidine biosynthesis; L-histidine from 5-phospho-alpha-D-ribose 1-diphosphate: step 7/9.</text>
</comment>
<keyword evidence="9" id="KW-1185">Reference proteome</keyword>
<dbReference type="InterPro" id="IPR015421">
    <property type="entry name" value="PyrdxlP-dep_Trfase_major"/>
</dbReference>
<dbReference type="EC" id="2.6.1.9" evidence="6"/>
<feature type="domain" description="Aminotransferase class I/classII large" evidence="7">
    <location>
        <begin position="25"/>
        <end position="342"/>
    </location>
</feature>
<dbReference type="InterPro" id="IPR024892">
    <property type="entry name" value="ArAT"/>
</dbReference>
<organism evidence="8 9">
    <name type="scientific">Flaviflexus equikiangi</name>
    <dbReference type="NCBI Taxonomy" id="2758573"/>
    <lineage>
        <taxon>Bacteria</taxon>
        <taxon>Bacillati</taxon>
        <taxon>Actinomycetota</taxon>
        <taxon>Actinomycetes</taxon>
        <taxon>Actinomycetales</taxon>
        <taxon>Actinomycetaceae</taxon>
        <taxon>Flaviflexus</taxon>
    </lineage>
</organism>
<dbReference type="Gene3D" id="3.90.1150.10">
    <property type="entry name" value="Aspartate Aminotransferase, domain 1"/>
    <property type="match status" value="1"/>
</dbReference>
<keyword evidence="5 6" id="KW-0663">Pyridoxal phosphate</keyword>
<dbReference type="HAMAP" id="MF_01023">
    <property type="entry name" value="HisC_aminotrans_2"/>
    <property type="match status" value="1"/>
</dbReference>
<feature type="modified residue" description="N6-(pyridoxal phosphate)lysine" evidence="6">
    <location>
        <position position="217"/>
    </location>
</feature>
<dbReference type="EMBL" id="JAFFJS010000001">
    <property type="protein sequence ID" value="MBM9432104.1"/>
    <property type="molecule type" value="Genomic_DNA"/>
</dbReference>
<evidence type="ECO:0000256" key="6">
    <source>
        <dbReference type="HAMAP-Rule" id="MF_01023"/>
    </source>
</evidence>
<evidence type="ECO:0000313" key="8">
    <source>
        <dbReference type="EMBL" id="MBM9432104.1"/>
    </source>
</evidence>
<keyword evidence="3 6" id="KW-0032">Aminotransferase</keyword>
<name>A0ABS2TFQ5_9ACTO</name>
<dbReference type="Gene3D" id="3.40.640.10">
    <property type="entry name" value="Type I PLP-dependent aspartate aminotransferase-like (Major domain)"/>
    <property type="match status" value="1"/>
</dbReference>
<evidence type="ECO:0000256" key="1">
    <source>
        <dbReference type="ARBA" id="ARBA00001933"/>
    </source>
</evidence>
<keyword evidence="6" id="KW-0028">Amino-acid biosynthesis</keyword>
<comment type="catalytic activity">
    <reaction evidence="6">
        <text>L-histidinol phosphate + 2-oxoglutarate = 3-(imidazol-4-yl)-2-oxopropyl phosphate + L-glutamate</text>
        <dbReference type="Rhea" id="RHEA:23744"/>
        <dbReference type="ChEBI" id="CHEBI:16810"/>
        <dbReference type="ChEBI" id="CHEBI:29985"/>
        <dbReference type="ChEBI" id="CHEBI:57766"/>
        <dbReference type="ChEBI" id="CHEBI:57980"/>
        <dbReference type="EC" id="2.6.1.9"/>
    </reaction>
</comment>
<keyword evidence="4 6" id="KW-0808">Transferase</keyword>
<dbReference type="CDD" id="cd00609">
    <property type="entry name" value="AAT_like"/>
    <property type="match status" value="1"/>
</dbReference>
<dbReference type="NCBIfam" id="TIGR01141">
    <property type="entry name" value="hisC"/>
    <property type="match status" value="1"/>
</dbReference>
<sequence>MSLFRHDLASLPAYVPGKPGSDSSIIKLSSNEMPYGPLPGVQAAIAQGVGSLHSYPDMFASGLAARIAARHRIDPAGVVVSNGSVAMIEKILDAACEPGSEVMLPWRSFEAYPIAIAIAGATAITVPLTAEGDHDLAGMLSAVTDRTAVVMVCSPNNPTGNALTHSDLERFLHTVRDDVIVVLDEAYIDFVDMADPVRSVELLAKHPNLIILRTFSKAYSLAGLRVGYALAHPASAATLRAVATPFGVNSLAQAAAHAALESETEIAARCRVVMGERTRVAAALTESGFAVPSSQANFVWLPVTDKDGFVADAARAGITVRAFPGGVRVSIGSREANDRILAAAGAYASRMFLT</sequence>
<protein>
    <recommendedName>
        <fullName evidence="6">Histidinol-phosphate aminotransferase</fullName>
        <ecNumber evidence="6">2.6.1.9</ecNumber>
    </recommendedName>
    <alternativeName>
        <fullName evidence="6">Imidazole acetol-phosphate transaminase</fullName>
    </alternativeName>
</protein>
<evidence type="ECO:0000313" key="9">
    <source>
        <dbReference type="Proteomes" id="UP000705983"/>
    </source>
</evidence>
<comment type="caution">
    <text evidence="8">The sequence shown here is derived from an EMBL/GenBank/DDBJ whole genome shotgun (WGS) entry which is preliminary data.</text>
</comment>
<comment type="cofactor">
    <cofactor evidence="1 6">
        <name>pyridoxal 5'-phosphate</name>
        <dbReference type="ChEBI" id="CHEBI:597326"/>
    </cofactor>
</comment>
<dbReference type="GO" id="GO:0004400">
    <property type="term" value="F:histidinol-phosphate transaminase activity"/>
    <property type="evidence" value="ECO:0007669"/>
    <property type="project" value="UniProtKB-EC"/>
</dbReference>
<dbReference type="NCBIfam" id="NF002878">
    <property type="entry name" value="PRK03321.1"/>
    <property type="match status" value="1"/>
</dbReference>
<evidence type="ECO:0000256" key="5">
    <source>
        <dbReference type="ARBA" id="ARBA00022898"/>
    </source>
</evidence>
<reference evidence="9" key="1">
    <citation type="submission" date="2021-02" db="EMBL/GenBank/DDBJ databases">
        <title>Leucobacter sp. CX169.</title>
        <authorList>
            <person name="Cheng Y."/>
        </authorList>
    </citation>
    <scope>NUCLEOTIDE SEQUENCE [LARGE SCALE GENOMIC DNA]</scope>
    <source>
        <strain evidence="9">JY899</strain>
    </source>
</reference>
<dbReference type="InterPro" id="IPR015424">
    <property type="entry name" value="PyrdxlP-dep_Trfase"/>
</dbReference>
<dbReference type="PROSITE" id="PS00599">
    <property type="entry name" value="AA_TRANSFER_CLASS_2"/>
    <property type="match status" value="1"/>
</dbReference>
<evidence type="ECO:0000256" key="3">
    <source>
        <dbReference type="ARBA" id="ARBA00022576"/>
    </source>
</evidence>
<dbReference type="InterPro" id="IPR050106">
    <property type="entry name" value="HistidinolP_aminotransfase"/>
</dbReference>
<proteinExistence type="inferred from homology"/>
<keyword evidence="6" id="KW-0368">Histidine biosynthesis</keyword>
<dbReference type="SUPFAM" id="SSF53383">
    <property type="entry name" value="PLP-dependent transferases"/>
    <property type="match status" value="1"/>
</dbReference>
<dbReference type="Pfam" id="PF00155">
    <property type="entry name" value="Aminotran_1_2"/>
    <property type="match status" value="1"/>
</dbReference>
<dbReference type="PANTHER" id="PTHR43643:SF3">
    <property type="entry name" value="HISTIDINOL-PHOSPHATE AMINOTRANSFERASE"/>
    <property type="match status" value="1"/>
</dbReference>
<evidence type="ECO:0000256" key="4">
    <source>
        <dbReference type="ARBA" id="ARBA00022679"/>
    </source>
</evidence>
<dbReference type="Proteomes" id="UP000705983">
    <property type="component" value="Unassembled WGS sequence"/>
</dbReference>
<evidence type="ECO:0000256" key="2">
    <source>
        <dbReference type="ARBA" id="ARBA00011738"/>
    </source>
</evidence>
<dbReference type="InterPro" id="IPR015422">
    <property type="entry name" value="PyrdxlP-dep_Trfase_small"/>
</dbReference>
<gene>
    <name evidence="6 8" type="primary">hisC</name>
    <name evidence="8" type="ORF">JVW63_00035</name>
</gene>
<accession>A0ABS2TFQ5</accession>
<dbReference type="InterPro" id="IPR004839">
    <property type="entry name" value="Aminotransferase_I/II_large"/>
</dbReference>
<dbReference type="InterPro" id="IPR005861">
    <property type="entry name" value="HisP_aminotrans"/>
</dbReference>
<dbReference type="PANTHER" id="PTHR43643">
    <property type="entry name" value="HISTIDINOL-PHOSPHATE AMINOTRANSFERASE 2"/>
    <property type="match status" value="1"/>
</dbReference>
<comment type="similarity">
    <text evidence="6">Belongs to the class-II pyridoxal-phosphate-dependent aminotransferase family. Histidinol-phosphate aminotransferase subfamily.</text>
</comment>
<evidence type="ECO:0000259" key="7">
    <source>
        <dbReference type="Pfam" id="PF00155"/>
    </source>
</evidence>